<dbReference type="Proteomes" id="UP001176468">
    <property type="component" value="Unassembled WGS sequence"/>
</dbReference>
<evidence type="ECO:0000256" key="1">
    <source>
        <dbReference type="SAM" id="MobiDB-lite"/>
    </source>
</evidence>
<accession>A0ABT9A593</accession>
<feature type="compositionally biased region" description="Gly residues" evidence="1">
    <location>
        <begin position="123"/>
        <end position="143"/>
    </location>
</feature>
<protein>
    <submittedName>
        <fullName evidence="3">DUF4198 domain-containing protein</fullName>
    </submittedName>
</protein>
<feature type="chain" id="PRO_5046588191" evidence="2">
    <location>
        <begin position="24"/>
        <end position="302"/>
    </location>
</feature>
<proteinExistence type="predicted"/>
<evidence type="ECO:0000256" key="2">
    <source>
        <dbReference type="SAM" id="SignalP"/>
    </source>
</evidence>
<comment type="caution">
    <text evidence="3">The sequence shown here is derived from an EMBL/GenBank/DDBJ whole genome shotgun (WGS) entry which is preliminary data.</text>
</comment>
<keyword evidence="2" id="KW-0732">Signal</keyword>
<evidence type="ECO:0000313" key="4">
    <source>
        <dbReference type="Proteomes" id="UP001176468"/>
    </source>
</evidence>
<keyword evidence="4" id="KW-1185">Reference proteome</keyword>
<dbReference type="Pfam" id="PF10670">
    <property type="entry name" value="DUF4198"/>
    <property type="match status" value="1"/>
</dbReference>
<dbReference type="RefSeq" id="WP_304562592.1">
    <property type="nucleotide sequence ID" value="NZ_JAUQSZ010000013.1"/>
</dbReference>
<organism evidence="3 4">
    <name type="scientific">Sphingomonas immobilis</name>
    <dbReference type="NCBI Taxonomy" id="3063997"/>
    <lineage>
        <taxon>Bacteria</taxon>
        <taxon>Pseudomonadati</taxon>
        <taxon>Pseudomonadota</taxon>
        <taxon>Alphaproteobacteria</taxon>
        <taxon>Sphingomonadales</taxon>
        <taxon>Sphingomonadaceae</taxon>
        <taxon>Sphingomonas</taxon>
    </lineage>
</organism>
<sequence>MSARGILRLAPLAALLWASAAYADHPFVLPSNTAYSGDNPIATFDAAGADHVFFFDHRPLQLSSIAITAPDGTPAQPFNTLQSRYRSSFDLKLDQQGTWKIASVQAMITGSFKQNGEERRVGGRPGGGGPGGPGGPGAGRPAGGPGPAPGGEPRRQPPVAFEDIPADATDVRLTEVIGRAETFVSAGAPTTGALKPTGKGIELDPVTHPNEVVAGETAKFRFLIDGKPAPGLDVTVIPGGDRYRDDAGEVTLKTGADGVVAIKWPAAGMYWVGTEAEDKAPSEKRAEARRMSYSATLEVVTP</sequence>
<reference evidence="3" key="1">
    <citation type="submission" date="2023-07" db="EMBL/GenBank/DDBJ databases">
        <authorList>
            <person name="Kim M.K."/>
        </authorList>
    </citation>
    <scope>NUCLEOTIDE SEQUENCE</scope>
    <source>
        <strain evidence="3">CA1-15</strain>
    </source>
</reference>
<gene>
    <name evidence="3" type="ORF">Q5H94_17520</name>
</gene>
<feature type="signal peptide" evidence="2">
    <location>
        <begin position="1"/>
        <end position="23"/>
    </location>
</feature>
<dbReference type="InterPro" id="IPR019613">
    <property type="entry name" value="DUF4198"/>
</dbReference>
<evidence type="ECO:0000313" key="3">
    <source>
        <dbReference type="EMBL" id="MDO7844131.1"/>
    </source>
</evidence>
<name>A0ABT9A593_9SPHN</name>
<feature type="region of interest" description="Disordered" evidence="1">
    <location>
        <begin position="110"/>
        <end position="166"/>
    </location>
</feature>
<dbReference type="EMBL" id="JAUQSZ010000013">
    <property type="protein sequence ID" value="MDO7844131.1"/>
    <property type="molecule type" value="Genomic_DNA"/>
</dbReference>